<dbReference type="InterPro" id="IPR014776">
    <property type="entry name" value="4pyrrole_Mease_sub2"/>
</dbReference>
<evidence type="ECO:0000313" key="9">
    <source>
        <dbReference type="Proteomes" id="UP000033881"/>
    </source>
</evidence>
<evidence type="ECO:0000256" key="1">
    <source>
        <dbReference type="ARBA" id="ARBA00022490"/>
    </source>
</evidence>
<evidence type="ECO:0000259" key="7">
    <source>
        <dbReference type="Pfam" id="PF00590"/>
    </source>
</evidence>
<evidence type="ECO:0000256" key="4">
    <source>
        <dbReference type="ARBA" id="ARBA00022679"/>
    </source>
</evidence>
<dbReference type="PIRSF" id="PIRSF005917">
    <property type="entry name" value="MTase_YraL"/>
    <property type="match status" value="1"/>
</dbReference>
<proteinExistence type="inferred from homology"/>
<dbReference type="EC" id="2.1.1.198" evidence="6"/>
<dbReference type="GO" id="GO:0070677">
    <property type="term" value="F:rRNA (cytosine-2'-O-)-methyltransferase activity"/>
    <property type="evidence" value="ECO:0007669"/>
    <property type="project" value="UniProtKB-UniRule"/>
</dbReference>
<dbReference type="Gene3D" id="3.30.950.10">
    <property type="entry name" value="Methyltransferase, Cobalt-precorrin-4 Transmethylase, Domain 2"/>
    <property type="match status" value="1"/>
</dbReference>
<dbReference type="PATRIC" id="fig|1618574.4.peg.450"/>
<dbReference type="PANTHER" id="PTHR46111:SF1">
    <property type="entry name" value="RIBOSOMAL RNA SMALL SUBUNIT METHYLTRANSFERASE I"/>
    <property type="match status" value="1"/>
</dbReference>
<comment type="subcellular location">
    <subcellularLocation>
        <location evidence="6">Cytoplasm</location>
    </subcellularLocation>
</comment>
<dbReference type="InterPro" id="IPR014777">
    <property type="entry name" value="4pyrrole_Mease_sub1"/>
</dbReference>
<dbReference type="GO" id="GO:0005737">
    <property type="term" value="C:cytoplasm"/>
    <property type="evidence" value="ECO:0007669"/>
    <property type="project" value="UniProtKB-SubCell"/>
</dbReference>
<dbReference type="InterPro" id="IPR000878">
    <property type="entry name" value="4pyrrol_Mease"/>
</dbReference>
<evidence type="ECO:0000256" key="5">
    <source>
        <dbReference type="ARBA" id="ARBA00022691"/>
    </source>
</evidence>
<comment type="catalytic activity">
    <reaction evidence="6">
        <text>cytidine(1402) in 16S rRNA + S-adenosyl-L-methionine = 2'-O-methylcytidine(1402) in 16S rRNA + S-adenosyl-L-homocysteine + H(+)</text>
        <dbReference type="Rhea" id="RHEA:42924"/>
        <dbReference type="Rhea" id="RHEA-COMP:10285"/>
        <dbReference type="Rhea" id="RHEA-COMP:10286"/>
        <dbReference type="ChEBI" id="CHEBI:15378"/>
        <dbReference type="ChEBI" id="CHEBI:57856"/>
        <dbReference type="ChEBI" id="CHEBI:59789"/>
        <dbReference type="ChEBI" id="CHEBI:74495"/>
        <dbReference type="ChEBI" id="CHEBI:82748"/>
        <dbReference type="EC" id="2.1.1.198"/>
    </reaction>
</comment>
<evidence type="ECO:0000256" key="2">
    <source>
        <dbReference type="ARBA" id="ARBA00022552"/>
    </source>
</evidence>
<dbReference type="AlphaFoldDB" id="A0A0G0MLC0"/>
<evidence type="ECO:0000256" key="3">
    <source>
        <dbReference type="ARBA" id="ARBA00022603"/>
    </source>
</evidence>
<name>A0A0G0MLC0_9BACT</name>
<dbReference type="SUPFAM" id="SSF53790">
    <property type="entry name" value="Tetrapyrrole methylase"/>
    <property type="match status" value="1"/>
</dbReference>
<dbReference type="Gene3D" id="3.40.1010.10">
    <property type="entry name" value="Cobalt-precorrin-4 Transmethylase, Domain 1"/>
    <property type="match status" value="1"/>
</dbReference>
<comment type="caution">
    <text evidence="8">The sequence shown here is derived from an EMBL/GenBank/DDBJ whole genome shotgun (WGS) entry which is preliminary data.</text>
</comment>
<organism evidence="8 9">
    <name type="scientific">Candidatus Woesebacteria bacterium GW2011_GWB1_39_12</name>
    <dbReference type="NCBI Taxonomy" id="1618574"/>
    <lineage>
        <taxon>Bacteria</taxon>
        <taxon>Candidatus Woeseibacteriota</taxon>
    </lineage>
</organism>
<keyword evidence="2 6" id="KW-0698">rRNA processing</keyword>
<gene>
    <name evidence="6" type="primary">rsmI</name>
    <name evidence="8" type="ORF">UT24_C0006G0014</name>
</gene>
<dbReference type="PANTHER" id="PTHR46111">
    <property type="entry name" value="RIBOSOMAL RNA SMALL SUBUNIT METHYLTRANSFERASE I"/>
    <property type="match status" value="1"/>
</dbReference>
<keyword evidence="5 6" id="KW-0949">S-adenosyl-L-methionine</keyword>
<reference evidence="8 9" key="1">
    <citation type="journal article" date="2015" name="Nature">
        <title>rRNA introns, odd ribosomes, and small enigmatic genomes across a large radiation of phyla.</title>
        <authorList>
            <person name="Brown C.T."/>
            <person name="Hug L.A."/>
            <person name="Thomas B.C."/>
            <person name="Sharon I."/>
            <person name="Castelle C.J."/>
            <person name="Singh A."/>
            <person name="Wilkins M.J."/>
            <person name="Williams K.H."/>
            <person name="Banfield J.F."/>
        </authorList>
    </citation>
    <scope>NUCLEOTIDE SEQUENCE [LARGE SCALE GENOMIC DNA]</scope>
</reference>
<keyword evidence="4 6" id="KW-0808">Transferase</keyword>
<evidence type="ECO:0000256" key="6">
    <source>
        <dbReference type="HAMAP-Rule" id="MF_01877"/>
    </source>
</evidence>
<comment type="similarity">
    <text evidence="6">Belongs to the methyltransferase superfamily. RsmI family.</text>
</comment>
<dbReference type="HAMAP" id="MF_01877">
    <property type="entry name" value="16SrRNA_methyltr_I"/>
    <property type="match status" value="1"/>
</dbReference>
<comment type="function">
    <text evidence="6">Catalyzes the 2'-O-methylation of the ribose of cytidine 1402 (C1402) in 16S rRNA.</text>
</comment>
<keyword evidence="3 6" id="KW-0489">Methyltransferase</keyword>
<dbReference type="InterPro" id="IPR035996">
    <property type="entry name" value="4pyrrol_Methylase_sf"/>
</dbReference>
<dbReference type="Pfam" id="PF00590">
    <property type="entry name" value="TP_methylase"/>
    <property type="match status" value="1"/>
</dbReference>
<sequence length="235" mass="26476">MSGILYIVATPIGNLEDVTLRAITVLKEVDYIIAEDTRVTKKLLAFLNAKSQMPNDKQQMTNAKLISYHQHSGEARKLEILNYLLDGKNLALVTDAGTPGISDPGNELIDYLLSYKPDLNIVPIPGASAITTSLSVCGFNVNKFVFLGFLPKKKRNKLFDWLKEGKVSFAFYESPNRVVKSLEMLERVFGSYRRVFIARELTKLYETLYRGKIGNVRDQLSKEKIKGEIVVIVEI</sequence>
<dbReference type="CDD" id="cd11648">
    <property type="entry name" value="RsmI"/>
    <property type="match status" value="1"/>
</dbReference>
<feature type="domain" description="Tetrapyrrole methylase" evidence="7">
    <location>
        <begin position="5"/>
        <end position="215"/>
    </location>
</feature>
<keyword evidence="1 6" id="KW-0963">Cytoplasm</keyword>
<dbReference type="InterPro" id="IPR008189">
    <property type="entry name" value="rRNA_ssu_MeTfrase_I"/>
</dbReference>
<protein>
    <recommendedName>
        <fullName evidence="6">Ribosomal RNA small subunit methyltransferase I</fullName>
        <ecNumber evidence="6">2.1.1.198</ecNumber>
    </recommendedName>
    <alternativeName>
        <fullName evidence="6">16S rRNA 2'-O-ribose C1402 methyltransferase</fullName>
    </alternativeName>
    <alternativeName>
        <fullName evidence="6">rRNA (cytidine-2'-O-)-methyltransferase RsmI</fullName>
    </alternativeName>
</protein>
<accession>A0A0G0MLC0</accession>
<dbReference type="Proteomes" id="UP000033881">
    <property type="component" value="Unassembled WGS sequence"/>
</dbReference>
<dbReference type="FunFam" id="3.30.950.10:FF:000002">
    <property type="entry name" value="Ribosomal RNA small subunit methyltransferase I"/>
    <property type="match status" value="1"/>
</dbReference>
<dbReference type="STRING" id="1618574.UT24_C0006G0014"/>
<evidence type="ECO:0000313" key="8">
    <source>
        <dbReference type="EMBL" id="KKR01166.1"/>
    </source>
</evidence>
<dbReference type="NCBIfam" id="TIGR00096">
    <property type="entry name" value="16S rRNA (cytidine(1402)-2'-O)-methyltransferase"/>
    <property type="match status" value="1"/>
</dbReference>
<dbReference type="EMBL" id="LBWB01000006">
    <property type="protein sequence ID" value="KKR01166.1"/>
    <property type="molecule type" value="Genomic_DNA"/>
</dbReference>